<evidence type="ECO:0008006" key="3">
    <source>
        <dbReference type="Google" id="ProtNLM"/>
    </source>
</evidence>
<sequence>MTDRDDLNHFHEANDAIQRRAINDLNKFWARLAKSDPKAVRAAMDLFVPQLIASYGELAAEAAARWYEELRPADKKNFQAELADPVSDDIIEADVAEALGASGAWDTEAVRGSLADAIRRQIFYMARATVARNIAHDPKRPRFARVPRGAVTCAFCTMLASRGWVYYTAKTAGITRPWHRKCDCQIVPEWKRGNIHFAGYDPDKMFEQYAESVDAVGSSFDTKAILADMRRRHPEALTDGVVNMTTPSAMSRPPGMATGEP</sequence>
<dbReference type="RefSeq" id="YP_009596926.1">
    <property type="nucleotide sequence ID" value="NC_041893.1"/>
</dbReference>
<dbReference type="OrthoDB" id="6001at10239"/>
<protein>
    <recommendedName>
        <fullName evidence="3">Capsid maturation protease</fullName>
    </recommendedName>
</protein>
<reference evidence="1 2" key="1">
    <citation type="submission" date="2016-07" db="EMBL/GenBank/DDBJ databases">
        <authorList>
            <person name="Modlin R.L."/>
            <person name="Cheng L.S."/>
            <person name="Marinelli L.J."/>
            <person name="Grosset N."/>
            <person name="Gautier M."/>
            <person name="Fitz-Gibbon S."/>
            <person name="Pellegrini M."/>
            <person name="Bowman C.A."/>
            <person name="Russell D.A."/>
            <person name="Jacobs-Sera D."/>
            <person name="Hatfull G.F."/>
        </authorList>
    </citation>
    <scope>NUCLEOTIDE SEQUENCE [LARGE SCALE GENOMIC DNA]</scope>
</reference>
<proteinExistence type="predicted"/>
<evidence type="ECO:0000313" key="1">
    <source>
        <dbReference type="EMBL" id="AOT24418.1"/>
    </source>
</evidence>
<dbReference type="EMBL" id="KX620751">
    <property type="protein sequence ID" value="AOT24418.1"/>
    <property type="molecule type" value="Genomic_DNA"/>
</dbReference>
<dbReference type="GeneID" id="40072529"/>
<dbReference type="InterPro" id="IPR057369">
    <property type="entry name" value="VG15"/>
</dbReference>
<keyword evidence="2" id="KW-1185">Reference proteome</keyword>
<dbReference type="Pfam" id="PF25310">
    <property type="entry name" value="VG15"/>
    <property type="match status" value="1"/>
</dbReference>
<dbReference type="KEGG" id="vg:40072529"/>
<accession>A0A1D8ETP7</accession>
<dbReference type="Proteomes" id="UP000225090">
    <property type="component" value="Segment"/>
</dbReference>
<gene>
    <name evidence="1" type="primary">5</name>
    <name evidence="1" type="ORF">DOUCETTE_5</name>
</gene>
<evidence type="ECO:0000313" key="2">
    <source>
        <dbReference type="Proteomes" id="UP000225090"/>
    </source>
</evidence>
<name>A0A1D8ETP7_9CAUD</name>
<organism evidence="1 2">
    <name type="scientific">Propionibacterium phage Doucette</name>
    <dbReference type="NCBI Taxonomy" id="1897534"/>
    <lineage>
        <taxon>Viruses</taxon>
        <taxon>Duplodnaviria</taxon>
        <taxon>Heunggongvirae</taxon>
        <taxon>Uroviricota</taxon>
        <taxon>Caudoviricetes</taxon>
        <taxon>Doucettevirus</taxon>
        <taxon>Doucettevirus doucette</taxon>
    </lineage>
</organism>